<name>A0A6J7VGF2_9ZZZZ</name>
<reference evidence="1" key="1">
    <citation type="submission" date="2020-05" db="EMBL/GenBank/DDBJ databases">
        <authorList>
            <person name="Chiriac C."/>
            <person name="Salcher M."/>
            <person name="Ghai R."/>
            <person name="Kavagutti S V."/>
        </authorList>
    </citation>
    <scope>NUCLEOTIDE SEQUENCE</scope>
</reference>
<accession>A0A6J7VGF2</accession>
<evidence type="ECO:0000313" key="1">
    <source>
        <dbReference type="EMBL" id="CAB5076592.1"/>
    </source>
</evidence>
<protein>
    <submittedName>
        <fullName evidence="1">Unannotated protein</fullName>
    </submittedName>
</protein>
<dbReference type="AlphaFoldDB" id="A0A6J7VGF2"/>
<organism evidence="1">
    <name type="scientific">freshwater metagenome</name>
    <dbReference type="NCBI Taxonomy" id="449393"/>
    <lineage>
        <taxon>unclassified sequences</taxon>
        <taxon>metagenomes</taxon>
        <taxon>ecological metagenomes</taxon>
    </lineage>
</organism>
<dbReference type="EMBL" id="CAFBRD010000032">
    <property type="protein sequence ID" value="CAB5076592.1"/>
    <property type="molecule type" value="Genomic_DNA"/>
</dbReference>
<sequence>MIEFVDAVGEFGGDRGFGLCATEDEDAVKCAKCTFALISTGSAGGRKLRNELRPRSDEAGIGEIENRPKIAQSVFNRSAGERESR</sequence>
<proteinExistence type="predicted"/>
<gene>
    <name evidence="1" type="ORF">UFOPK4371_00779</name>
</gene>